<reference evidence="2" key="1">
    <citation type="submission" date="2017-09" db="EMBL/GenBank/DDBJ databases">
        <title>Polyketide synthases of a Diaporthe helianthi virulent isolate.</title>
        <authorList>
            <person name="Baroncelli R."/>
        </authorList>
    </citation>
    <scope>NUCLEOTIDE SEQUENCE [LARGE SCALE GENOMIC DNA]</scope>
    <source>
        <strain evidence="2">7/96</strain>
    </source>
</reference>
<name>A0A2P5HJE4_DIAHE</name>
<proteinExistence type="predicted"/>
<evidence type="ECO:0000313" key="2">
    <source>
        <dbReference type="EMBL" id="POS70331.1"/>
    </source>
</evidence>
<organism evidence="2 3">
    <name type="scientific">Diaporthe helianthi</name>
    <dbReference type="NCBI Taxonomy" id="158607"/>
    <lineage>
        <taxon>Eukaryota</taxon>
        <taxon>Fungi</taxon>
        <taxon>Dikarya</taxon>
        <taxon>Ascomycota</taxon>
        <taxon>Pezizomycotina</taxon>
        <taxon>Sordariomycetes</taxon>
        <taxon>Sordariomycetidae</taxon>
        <taxon>Diaporthales</taxon>
        <taxon>Diaporthaceae</taxon>
        <taxon>Diaporthe</taxon>
    </lineage>
</organism>
<dbReference type="AlphaFoldDB" id="A0A2P5HJE4"/>
<feature type="region of interest" description="Disordered" evidence="1">
    <location>
        <begin position="107"/>
        <end position="170"/>
    </location>
</feature>
<dbReference type="EMBL" id="MAVT02001680">
    <property type="protein sequence ID" value="POS70331.1"/>
    <property type="molecule type" value="Genomic_DNA"/>
</dbReference>
<protein>
    <submittedName>
        <fullName evidence="2">Uncharacterized protein</fullName>
    </submittedName>
</protein>
<gene>
    <name evidence="2" type="ORF">DHEL01_v211276</name>
</gene>
<dbReference type="OrthoDB" id="47007at2759"/>
<comment type="caution">
    <text evidence="2">The sequence shown here is derived from an EMBL/GenBank/DDBJ whole genome shotgun (WGS) entry which is preliminary data.</text>
</comment>
<evidence type="ECO:0000256" key="1">
    <source>
        <dbReference type="SAM" id="MobiDB-lite"/>
    </source>
</evidence>
<keyword evidence="3" id="KW-1185">Reference proteome</keyword>
<accession>A0A2P5HJE4</accession>
<evidence type="ECO:0000313" key="3">
    <source>
        <dbReference type="Proteomes" id="UP000094444"/>
    </source>
</evidence>
<sequence length="223" mass="24236">MSHSPPTHDHVTLVEQNDNSVSASKILGTGTYSLQFALVEPPALVVPNDDYVPKGEAARATLEALQHLRRLPDGDVKTITGVANLVKLYGGKGGQVLGSRLFKTAEVRSDRKPSASAEKASLVAAPHEHPLGKDPAPSKDPAKFPPSYDDLGHSPPSYPPSNKRLRLDSGSQLEVTRHTGLKMEEICRQGFNEIGRRLDHIENQLGTLGSRLDRVEQRMSSLK</sequence>
<dbReference type="InParanoid" id="A0A2P5HJE4"/>
<dbReference type="Proteomes" id="UP000094444">
    <property type="component" value="Unassembled WGS sequence"/>
</dbReference>
<feature type="compositionally biased region" description="Basic and acidic residues" evidence="1">
    <location>
        <begin position="126"/>
        <end position="142"/>
    </location>
</feature>